<sequence length="264" mass="28305">MALDLVGMQTAEHLNRMFQLTNHDFTASSSFKQAFSTVKRTGHARFRRGPSTLLSDSHAPSTSTQSAPVFIRSLSESSDSVTDTTSSSSRSTNSSSLLSPVPGGGEEGSVSNGKQFSGLGIVAPTPSFSSRKPPLPSSHRKRCRVSRPSVSLQGTRSENHSGSGCHCCKRRKTASKRQIKRVPISGSKVTSVPADDYSWKKYGEKTIDGSPYPSTGKGCPARKSVELAEDDSKMLIVTYAGEHIHRHSPTPVPASLTNLVVQSK</sequence>
<evidence type="ECO:0000313" key="9">
    <source>
        <dbReference type="Proteomes" id="UP000326396"/>
    </source>
</evidence>
<dbReference type="GO" id="GO:0003700">
    <property type="term" value="F:DNA-binding transcription factor activity"/>
    <property type="evidence" value="ECO:0007669"/>
    <property type="project" value="InterPro"/>
</dbReference>
<feature type="domain" description="WRKY" evidence="7">
    <location>
        <begin position="188"/>
        <end position="248"/>
    </location>
</feature>
<feature type="compositionally biased region" description="Polar residues" evidence="6">
    <location>
        <begin position="148"/>
        <end position="162"/>
    </location>
</feature>
<feature type="region of interest" description="Disordered" evidence="6">
    <location>
        <begin position="41"/>
        <end position="168"/>
    </location>
</feature>
<keyword evidence="5" id="KW-0539">Nucleus</keyword>
<evidence type="ECO:0000256" key="4">
    <source>
        <dbReference type="ARBA" id="ARBA00023163"/>
    </source>
</evidence>
<comment type="caution">
    <text evidence="8">The sequence shown here is derived from an EMBL/GenBank/DDBJ whole genome shotgun (WGS) entry which is preliminary data.</text>
</comment>
<keyword evidence="3" id="KW-0238">DNA-binding</keyword>
<dbReference type="EMBL" id="SZYD01000017">
    <property type="protein sequence ID" value="KAD3068130.1"/>
    <property type="molecule type" value="Genomic_DNA"/>
</dbReference>
<gene>
    <name evidence="8" type="ORF">E3N88_36010</name>
</gene>
<feature type="compositionally biased region" description="Low complexity" evidence="6">
    <location>
        <begin position="73"/>
        <end position="99"/>
    </location>
</feature>
<dbReference type="PANTHER" id="PTHR31282">
    <property type="entry name" value="WRKY TRANSCRIPTION FACTOR 21-RELATED"/>
    <property type="match status" value="1"/>
</dbReference>
<evidence type="ECO:0000259" key="7">
    <source>
        <dbReference type="PROSITE" id="PS50811"/>
    </source>
</evidence>
<dbReference type="Gene3D" id="2.20.25.80">
    <property type="entry name" value="WRKY domain"/>
    <property type="match status" value="1"/>
</dbReference>
<dbReference type="GO" id="GO:0043565">
    <property type="term" value="F:sequence-specific DNA binding"/>
    <property type="evidence" value="ECO:0007669"/>
    <property type="project" value="InterPro"/>
</dbReference>
<accession>A0A5N6M2I3</accession>
<name>A0A5N6M2I3_9ASTR</name>
<evidence type="ECO:0000256" key="2">
    <source>
        <dbReference type="ARBA" id="ARBA00023015"/>
    </source>
</evidence>
<evidence type="ECO:0000256" key="5">
    <source>
        <dbReference type="ARBA" id="ARBA00023242"/>
    </source>
</evidence>
<dbReference type="SUPFAM" id="SSF118290">
    <property type="entry name" value="WRKY DNA-binding domain"/>
    <property type="match status" value="1"/>
</dbReference>
<dbReference type="SMART" id="SM00774">
    <property type="entry name" value="WRKY"/>
    <property type="match status" value="1"/>
</dbReference>
<dbReference type="GO" id="GO:0005634">
    <property type="term" value="C:nucleus"/>
    <property type="evidence" value="ECO:0007669"/>
    <property type="project" value="UniProtKB-SubCell"/>
</dbReference>
<evidence type="ECO:0000256" key="6">
    <source>
        <dbReference type="SAM" id="MobiDB-lite"/>
    </source>
</evidence>
<organism evidence="8 9">
    <name type="scientific">Mikania micrantha</name>
    <name type="common">bitter vine</name>
    <dbReference type="NCBI Taxonomy" id="192012"/>
    <lineage>
        <taxon>Eukaryota</taxon>
        <taxon>Viridiplantae</taxon>
        <taxon>Streptophyta</taxon>
        <taxon>Embryophyta</taxon>
        <taxon>Tracheophyta</taxon>
        <taxon>Spermatophyta</taxon>
        <taxon>Magnoliopsida</taxon>
        <taxon>eudicotyledons</taxon>
        <taxon>Gunneridae</taxon>
        <taxon>Pentapetalae</taxon>
        <taxon>asterids</taxon>
        <taxon>campanulids</taxon>
        <taxon>Asterales</taxon>
        <taxon>Asteraceae</taxon>
        <taxon>Asteroideae</taxon>
        <taxon>Heliantheae alliance</taxon>
        <taxon>Eupatorieae</taxon>
        <taxon>Mikania</taxon>
    </lineage>
</organism>
<protein>
    <recommendedName>
        <fullName evidence="7">WRKY domain-containing protein</fullName>
    </recommendedName>
</protein>
<comment type="subcellular location">
    <subcellularLocation>
        <location evidence="1">Nucleus</location>
    </subcellularLocation>
</comment>
<keyword evidence="9" id="KW-1185">Reference proteome</keyword>
<dbReference type="InterPro" id="IPR044810">
    <property type="entry name" value="WRKY_plant"/>
</dbReference>
<reference evidence="8 9" key="1">
    <citation type="submission" date="2019-05" db="EMBL/GenBank/DDBJ databases">
        <title>Mikania micrantha, genome provides insights into the molecular mechanism of rapid growth.</title>
        <authorList>
            <person name="Liu B."/>
        </authorList>
    </citation>
    <scope>NUCLEOTIDE SEQUENCE [LARGE SCALE GENOMIC DNA]</scope>
    <source>
        <strain evidence="8">NLD-2019</strain>
        <tissue evidence="8">Leaf</tissue>
    </source>
</reference>
<dbReference type="Pfam" id="PF03106">
    <property type="entry name" value="WRKY"/>
    <property type="match status" value="1"/>
</dbReference>
<dbReference type="AlphaFoldDB" id="A0A5N6M2I3"/>
<proteinExistence type="predicted"/>
<dbReference type="OrthoDB" id="777189at2759"/>
<dbReference type="InterPro" id="IPR003657">
    <property type="entry name" value="WRKY_dom"/>
</dbReference>
<evidence type="ECO:0000313" key="8">
    <source>
        <dbReference type="EMBL" id="KAD3068130.1"/>
    </source>
</evidence>
<dbReference type="PROSITE" id="PS50811">
    <property type="entry name" value="WRKY"/>
    <property type="match status" value="1"/>
</dbReference>
<keyword evidence="4" id="KW-0804">Transcription</keyword>
<feature type="compositionally biased region" description="Polar residues" evidence="6">
    <location>
        <begin position="52"/>
        <end position="67"/>
    </location>
</feature>
<dbReference type="Proteomes" id="UP000326396">
    <property type="component" value="Linkage Group LG7"/>
</dbReference>
<keyword evidence="2" id="KW-0805">Transcription regulation</keyword>
<evidence type="ECO:0000256" key="3">
    <source>
        <dbReference type="ARBA" id="ARBA00023125"/>
    </source>
</evidence>
<evidence type="ECO:0000256" key="1">
    <source>
        <dbReference type="ARBA" id="ARBA00004123"/>
    </source>
</evidence>
<dbReference type="InterPro" id="IPR036576">
    <property type="entry name" value="WRKY_dom_sf"/>
</dbReference>